<gene>
    <name evidence="1" type="ORF">N0B31_01065</name>
</gene>
<name>A0A9E7R3D4_9EURY</name>
<organism evidence="1 2">
    <name type="scientific">Salinirubellus salinus</name>
    <dbReference type="NCBI Taxonomy" id="1364945"/>
    <lineage>
        <taxon>Archaea</taxon>
        <taxon>Methanobacteriati</taxon>
        <taxon>Methanobacteriota</taxon>
        <taxon>Stenosarchaea group</taxon>
        <taxon>Halobacteria</taxon>
        <taxon>Halobacteriales</taxon>
        <taxon>Natronomonadaceae</taxon>
        <taxon>Salinirubellus</taxon>
    </lineage>
</organism>
<dbReference type="KEGG" id="ssai:N0B31_01065"/>
<evidence type="ECO:0000313" key="1">
    <source>
        <dbReference type="EMBL" id="UWM54882.1"/>
    </source>
</evidence>
<dbReference type="RefSeq" id="WP_260593893.1">
    <property type="nucleotide sequence ID" value="NZ_CP104003.1"/>
</dbReference>
<reference evidence="1" key="1">
    <citation type="submission" date="2022-09" db="EMBL/GenBank/DDBJ databases">
        <title>Diverse halophilic archaea isolated from saline environments.</title>
        <authorList>
            <person name="Cui H.-L."/>
        </authorList>
    </citation>
    <scope>NUCLEOTIDE SEQUENCE</scope>
    <source>
        <strain evidence="1">ZS-35-S2</strain>
    </source>
</reference>
<keyword evidence="2" id="KW-1185">Reference proteome</keyword>
<dbReference type="InterPro" id="IPR007362">
    <property type="entry name" value="DUF429"/>
</dbReference>
<dbReference type="Pfam" id="PF04250">
    <property type="entry name" value="DUF429"/>
    <property type="match status" value="1"/>
</dbReference>
<dbReference type="GeneID" id="74940969"/>
<accession>A0A9E7R3D4</accession>
<sequence>MQVTGVDFSGSAEPGEDVWLTTGEWDGQRLRVTDARPASEAFDASGRRAVLAGLRAFVREGDVTGLDFSFGLPRPVLPESVDSWAASLGWVREREYADALAAQADWKDRARASDADGVELKRATDRPVGASSPYSFITRYQTFHGMRDVLGPLVRDGAVSVQPMVDRDADATLCEIYPAGTLRDLGLPDTKYKDDANYPDGPERRERILDGLVACGVEVPDPIRERLLGDPEGDALDSLVATVATAWAVDSGFAVEEDRYDPVEGYIYV</sequence>
<evidence type="ECO:0000313" key="2">
    <source>
        <dbReference type="Proteomes" id="UP001057580"/>
    </source>
</evidence>
<protein>
    <submittedName>
        <fullName evidence="1">DUF429 domain-containing protein</fullName>
    </submittedName>
</protein>
<dbReference type="AlphaFoldDB" id="A0A9E7R3D4"/>
<dbReference type="EMBL" id="CP104003">
    <property type="protein sequence ID" value="UWM54882.1"/>
    <property type="molecule type" value="Genomic_DNA"/>
</dbReference>
<proteinExistence type="predicted"/>
<dbReference type="Proteomes" id="UP001057580">
    <property type="component" value="Chromosome"/>
</dbReference>